<keyword evidence="3" id="KW-0221">Differentiation</keyword>
<keyword evidence="4 6" id="KW-0175">Coiled coil</keyword>
<accession>A0AAD8K6N6</accession>
<sequence>MGSLVITQTPNNQINAKRRRNVSIFNSTIKLTQTTSQNSPYFYHKIEGLGSYWMAGRNRYPREAYDHRHGYLPGGPPSRAPAARPMPPHPAMLEEELEIQHHEIRRLLGENRRLVEDRVALQRELGAAKEELRRMNIAIADIQEQNEMHSRKLIENARKLEADLRATEPLKHEAKQLRAEVERLNSIRHDLSGQIKTIKKDLANLQTENKQLSALRTEHERIHGELMHARAAIEYEKKGGIELLEQRQAMEKNLVSMAREVEKLRAELTSSDVGPWGAGGSYGMNYRSSDGRFPPPYGDGYGIPTYHLGAADKGPLYGSSSGPRVGPDKSRTRR</sequence>
<name>A0AAD8K6N6_TARER</name>
<comment type="caution">
    <text evidence="8">The sequence shown here is derived from an EMBL/GenBank/DDBJ whole genome shotgun (WGS) entry which is preliminary data.</text>
</comment>
<feature type="coiled-coil region" evidence="6">
    <location>
        <begin position="104"/>
        <end position="222"/>
    </location>
</feature>
<evidence type="ECO:0000313" key="8">
    <source>
        <dbReference type="EMBL" id="KAK1416879.1"/>
    </source>
</evidence>
<dbReference type="EMBL" id="JAUHHV010000007">
    <property type="protein sequence ID" value="KAK1416879.1"/>
    <property type="molecule type" value="Genomic_DNA"/>
</dbReference>
<proteinExistence type="inferred from homology"/>
<dbReference type="PANTHER" id="PTHR33405:SF20">
    <property type="entry name" value="PROTEIN FLX-LIKE 3"/>
    <property type="match status" value="1"/>
</dbReference>
<dbReference type="Proteomes" id="UP001229421">
    <property type="component" value="Unassembled WGS sequence"/>
</dbReference>
<evidence type="ECO:0000256" key="3">
    <source>
        <dbReference type="ARBA" id="ARBA00022782"/>
    </source>
</evidence>
<feature type="region of interest" description="Disordered" evidence="7">
    <location>
        <begin position="312"/>
        <end position="334"/>
    </location>
</feature>
<dbReference type="GO" id="GO:0030154">
    <property type="term" value="P:cell differentiation"/>
    <property type="evidence" value="ECO:0007669"/>
    <property type="project" value="UniProtKB-KW"/>
</dbReference>
<organism evidence="8 9">
    <name type="scientific">Tagetes erecta</name>
    <name type="common">African marigold</name>
    <dbReference type="NCBI Taxonomy" id="13708"/>
    <lineage>
        <taxon>Eukaryota</taxon>
        <taxon>Viridiplantae</taxon>
        <taxon>Streptophyta</taxon>
        <taxon>Embryophyta</taxon>
        <taxon>Tracheophyta</taxon>
        <taxon>Spermatophyta</taxon>
        <taxon>Magnoliopsida</taxon>
        <taxon>eudicotyledons</taxon>
        <taxon>Gunneridae</taxon>
        <taxon>Pentapetalae</taxon>
        <taxon>asterids</taxon>
        <taxon>campanulids</taxon>
        <taxon>Asterales</taxon>
        <taxon>Asteraceae</taxon>
        <taxon>Asteroideae</taxon>
        <taxon>Heliantheae alliance</taxon>
        <taxon>Tageteae</taxon>
        <taxon>Tagetes</taxon>
    </lineage>
</organism>
<evidence type="ECO:0000256" key="1">
    <source>
        <dbReference type="ARBA" id="ARBA00005405"/>
    </source>
</evidence>
<evidence type="ECO:0000256" key="2">
    <source>
        <dbReference type="ARBA" id="ARBA00022473"/>
    </source>
</evidence>
<keyword evidence="2" id="KW-0217">Developmental protein</keyword>
<gene>
    <name evidence="8" type="ORF">QVD17_25998</name>
</gene>
<keyword evidence="9" id="KW-1185">Reference proteome</keyword>
<evidence type="ECO:0000256" key="5">
    <source>
        <dbReference type="ARBA" id="ARBA00023089"/>
    </source>
</evidence>
<evidence type="ECO:0008006" key="10">
    <source>
        <dbReference type="Google" id="ProtNLM"/>
    </source>
</evidence>
<dbReference type="InterPro" id="IPR040353">
    <property type="entry name" value="FLX/FLX-like"/>
</dbReference>
<evidence type="ECO:0000313" key="9">
    <source>
        <dbReference type="Proteomes" id="UP001229421"/>
    </source>
</evidence>
<keyword evidence="5" id="KW-0287">Flowering</keyword>
<evidence type="ECO:0000256" key="7">
    <source>
        <dbReference type="SAM" id="MobiDB-lite"/>
    </source>
</evidence>
<comment type="similarity">
    <text evidence="1">Belongs to the FLX family.</text>
</comment>
<dbReference type="PANTHER" id="PTHR33405">
    <property type="entry name" value="PROTEIN FLX-LIKE 2"/>
    <property type="match status" value="1"/>
</dbReference>
<dbReference type="GO" id="GO:0009908">
    <property type="term" value="P:flower development"/>
    <property type="evidence" value="ECO:0007669"/>
    <property type="project" value="UniProtKB-KW"/>
</dbReference>
<protein>
    <recommendedName>
        <fullName evidence="10">Protein FLX-like 3</fullName>
    </recommendedName>
</protein>
<evidence type="ECO:0000256" key="4">
    <source>
        <dbReference type="ARBA" id="ARBA00023054"/>
    </source>
</evidence>
<reference evidence="8" key="1">
    <citation type="journal article" date="2023" name="bioRxiv">
        <title>Improved chromosome-level genome assembly for marigold (Tagetes erecta).</title>
        <authorList>
            <person name="Jiang F."/>
            <person name="Yuan L."/>
            <person name="Wang S."/>
            <person name="Wang H."/>
            <person name="Xu D."/>
            <person name="Wang A."/>
            <person name="Fan W."/>
        </authorList>
    </citation>
    <scope>NUCLEOTIDE SEQUENCE</scope>
    <source>
        <strain evidence="8">WSJ</strain>
        <tissue evidence="8">Leaf</tissue>
    </source>
</reference>
<evidence type="ECO:0000256" key="6">
    <source>
        <dbReference type="SAM" id="Coils"/>
    </source>
</evidence>
<dbReference type="AlphaFoldDB" id="A0AAD8K6N6"/>